<organism evidence="2 3">
    <name type="scientific">Rhipicephalus sanguineus</name>
    <name type="common">Brown dog tick</name>
    <name type="synonym">Ixodes sanguineus</name>
    <dbReference type="NCBI Taxonomy" id="34632"/>
    <lineage>
        <taxon>Eukaryota</taxon>
        <taxon>Metazoa</taxon>
        <taxon>Ecdysozoa</taxon>
        <taxon>Arthropoda</taxon>
        <taxon>Chelicerata</taxon>
        <taxon>Arachnida</taxon>
        <taxon>Acari</taxon>
        <taxon>Parasitiformes</taxon>
        <taxon>Ixodida</taxon>
        <taxon>Ixodoidea</taxon>
        <taxon>Ixodidae</taxon>
        <taxon>Rhipicephalinae</taxon>
        <taxon>Rhipicephalus</taxon>
        <taxon>Rhipicephalus</taxon>
    </lineage>
</organism>
<reference evidence="2" key="1">
    <citation type="journal article" date="2020" name="Cell">
        <title>Large-Scale Comparative Analyses of Tick Genomes Elucidate Their Genetic Diversity and Vector Capacities.</title>
        <authorList>
            <consortium name="Tick Genome and Microbiome Consortium (TIGMIC)"/>
            <person name="Jia N."/>
            <person name="Wang J."/>
            <person name="Shi W."/>
            <person name="Du L."/>
            <person name="Sun Y."/>
            <person name="Zhan W."/>
            <person name="Jiang J.F."/>
            <person name="Wang Q."/>
            <person name="Zhang B."/>
            <person name="Ji P."/>
            <person name="Bell-Sakyi L."/>
            <person name="Cui X.M."/>
            <person name="Yuan T.T."/>
            <person name="Jiang B.G."/>
            <person name="Yang W.F."/>
            <person name="Lam T.T."/>
            <person name="Chang Q.C."/>
            <person name="Ding S.J."/>
            <person name="Wang X.J."/>
            <person name="Zhu J.G."/>
            <person name="Ruan X.D."/>
            <person name="Zhao L."/>
            <person name="Wei J.T."/>
            <person name="Ye R.Z."/>
            <person name="Que T.C."/>
            <person name="Du C.H."/>
            <person name="Zhou Y.H."/>
            <person name="Cheng J.X."/>
            <person name="Dai P.F."/>
            <person name="Guo W.B."/>
            <person name="Han X.H."/>
            <person name="Huang E.J."/>
            <person name="Li L.F."/>
            <person name="Wei W."/>
            <person name="Gao Y.C."/>
            <person name="Liu J.Z."/>
            <person name="Shao H.Z."/>
            <person name="Wang X."/>
            <person name="Wang C.C."/>
            <person name="Yang T.C."/>
            <person name="Huo Q.B."/>
            <person name="Li W."/>
            <person name="Chen H.Y."/>
            <person name="Chen S.E."/>
            <person name="Zhou L.G."/>
            <person name="Ni X.B."/>
            <person name="Tian J.H."/>
            <person name="Sheng Y."/>
            <person name="Liu T."/>
            <person name="Pan Y.S."/>
            <person name="Xia L.Y."/>
            <person name="Li J."/>
            <person name="Zhao F."/>
            <person name="Cao W.C."/>
        </authorList>
    </citation>
    <scope>NUCLEOTIDE SEQUENCE</scope>
    <source>
        <strain evidence="2">Rsan-2018</strain>
    </source>
</reference>
<dbReference type="EMBL" id="JABSTV010001246">
    <property type="protein sequence ID" value="KAH7977008.1"/>
    <property type="molecule type" value="Genomic_DNA"/>
</dbReference>
<name>A0A9D4T824_RHISA</name>
<keyword evidence="3" id="KW-1185">Reference proteome</keyword>
<gene>
    <name evidence="2" type="ORF">HPB52_022818</name>
</gene>
<evidence type="ECO:0000256" key="1">
    <source>
        <dbReference type="SAM" id="MobiDB-lite"/>
    </source>
</evidence>
<feature type="region of interest" description="Disordered" evidence="1">
    <location>
        <begin position="1"/>
        <end position="54"/>
    </location>
</feature>
<feature type="compositionally biased region" description="Low complexity" evidence="1">
    <location>
        <begin position="37"/>
        <end position="49"/>
    </location>
</feature>
<evidence type="ECO:0000313" key="3">
    <source>
        <dbReference type="Proteomes" id="UP000821837"/>
    </source>
</evidence>
<protein>
    <submittedName>
        <fullName evidence="2">Uncharacterized protein</fullName>
    </submittedName>
</protein>
<dbReference type="AlphaFoldDB" id="A0A9D4T824"/>
<feature type="compositionally biased region" description="Basic and acidic residues" evidence="1">
    <location>
        <begin position="1"/>
        <end position="10"/>
    </location>
</feature>
<proteinExistence type="predicted"/>
<evidence type="ECO:0000313" key="2">
    <source>
        <dbReference type="EMBL" id="KAH7977008.1"/>
    </source>
</evidence>
<accession>A0A9D4T824</accession>
<comment type="caution">
    <text evidence="2">The sequence shown here is derived from an EMBL/GenBank/DDBJ whole genome shotgun (WGS) entry which is preliminary data.</text>
</comment>
<sequence>MNAPDKERGDSPGQQPPLRGVAAPMMAARRCHGGEGAATATVGASSISSNEERHHVDRACQGTVQSAEKGVQCVLDTRAVYDANYKEHRKRMRALARVKDIFLGKL</sequence>
<dbReference type="Proteomes" id="UP000821837">
    <property type="component" value="Chromosome 10"/>
</dbReference>
<reference evidence="2" key="2">
    <citation type="submission" date="2021-09" db="EMBL/GenBank/DDBJ databases">
        <authorList>
            <person name="Jia N."/>
            <person name="Wang J."/>
            <person name="Shi W."/>
            <person name="Du L."/>
            <person name="Sun Y."/>
            <person name="Zhan W."/>
            <person name="Jiang J."/>
            <person name="Wang Q."/>
            <person name="Zhang B."/>
            <person name="Ji P."/>
            <person name="Sakyi L.B."/>
            <person name="Cui X."/>
            <person name="Yuan T."/>
            <person name="Jiang B."/>
            <person name="Yang W."/>
            <person name="Lam T.T.-Y."/>
            <person name="Chang Q."/>
            <person name="Ding S."/>
            <person name="Wang X."/>
            <person name="Zhu J."/>
            <person name="Ruan X."/>
            <person name="Zhao L."/>
            <person name="Wei J."/>
            <person name="Que T."/>
            <person name="Du C."/>
            <person name="Cheng J."/>
            <person name="Dai P."/>
            <person name="Han X."/>
            <person name="Huang E."/>
            <person name="Gao Y."/>
            <person name="Liu J."/>
            <person name="Shao H."/>
            <person name="Ye R."/>
            <person name="Li L."/>
            <person name="Wei W."/>
            <person name="Wang X."/>
            <person name="Wang C."/>
            <person name="Huo Q."/>
            <person name="Li W."/>
            <person name="Guo W."/>
            <person name="Chen H."/>
            <person name="Chen S."/>
            <person name="Zhou L."/>
            <person name="Zhou L."/>
            <person name="Ni X."/>
            <person name="Tian J."/>
            <person name="Zhou Y."/>
            <person name="Sheng Y."/>
            <person name="Liu T."/>
            <person name="Pan Y."/>
            <person name="Xia L."/>
            <person name="Li J."/>
            <person name="Zhao F."/>
            <person name="Cao W."/>
        </authorList>
    </citation>
    <scope>NUCLEOTIDE SEQUENCE</scope>
    <source>
        <strain evidence="2">Rsan-2018</strain>
        <tissue evidence="2">Larvae</tissue>
    </source>
</reference>